<dbReference type="Pfam" id="PF12668">
    <property type="entry name" value="DUF3791"/>
    <property type="match status" value="1"/>
</dbReference>
<evidence type="ECO:0000313" key="2">
    <source>
        <dbReference type="EMBL" id="SCZ76732.1"/>
    </source>
</evidence>
<proteinExistence type="predicted"/>
<reference evidence="1" key="2">
    <citation type="journal article" date="2018" name="Nat. Biotechnol.">
        <title>Cultivation and sequencing of rumen microbiome members from the Hungate1000 Collection.</title>
        <authorList>
            <consortium name="Hungate1000 project collaborators"/>
            <person name="Seshadri R."/>
            <person name="Leahy S.C."/>
            <person name="Attwood G.T."/>
            <person name="Teh K.H."/>
            <person name="Lambie S.C."/>
            <person name="Cookson A.L."/>
            <person name="Eloe-Fadrosh E.A."/>
            <person name="Pavlopoulos G.A."/>
            <person name="Hadjithomas M."/>
            <person name="Varghese N.J."/>
            <person name="Paez-Espino D."/>
            <person name="Perry R."/>
            <person name="Henderson G."/>
            <person name="Creevey C.J."/>
            <person name="Terrapon N."/>
            <person name="Lapebie P."/>
            <person name="Drula E."/>
            <person name="Lombard V."/>
            <person name="Rubin E."/>
            <person name="Kyrpides N.C."/>
            <person name="Henrissat B."/>
            <person name="Woyke T."/>
            <person name="Ivanova N.N."/>
            <person name="Kelly W.J."/>
        </authorList>
    </citation>
    <scope>NUCLEOTIDE SEQUENCE</scope>
    <source>
        <strain evidence="1">MA3014</strain>
    </source>
</reference>
<gene>
    <name evidence="1" type="ORF">FXF36_01570</name>
    <name evidence="2" type="ORF">SAMN02910350_00413</name>
</gene>
<evidence type="ECO:0000313" key="1">
    <source>
        <dbReference type="EMBL" id="QFJ53648.1"/>
    </source>
</evidence>
<reference evidence="1" key="5">
    <citation type="journal article" date="2020" name="Genome Biol. Evol.">
        <title>Complete Genome Sequence of the Polysaccharide-Degrading Rumen Bacterium Pseudobutyrivibrio xylanivorans MA3014 Reveals an Incomplete Glycolytic Pathway.</title>
        <authorList>
            <person name="Palevich N."/>
            <person name="Maclean P.H."/>
            <person name="Kelly W.J."/>
            <person name="Leahy S.C."/>
            <person name="Rakonjac J."/>
            <person name="Attwood G.T."/>
        </authorList>
    </citation>
    <scope>NUCLEOTIDE SEQUENCE</scope>
    <source>
        <strain evidence="1">MA3014</strain>
    </source>
</reference>
<accession>A0A1G5RRP1</accession>
<dbReference type="AlphaFoldDB" id="A0A1G5RRP1"/>
<dbReference type="InterPro" id="IPR024269">
    <property type="entry name" value="DUF3791"/>
</dbReference>
<reference evidence="1" key="3">
    <citation type="journal article" date="2019" name="Appl. Environ. Microbiol.">
        <title>Comparative Genomics of Rumen Butyrivibrio spp. Uncovers a Continuum of Polysaccharide-Degrading Capabilities.</title>
        <authorList>
            <person name="Palevich N."/>
            <person name="Kelly W.J."/>
            <person name="Leahy S.C."/>
            <person name="Denman S."/>
            <person name="Altermann E."/>
            <person name="Rakonjac J."/>
            <person name="Attwood G.T."/>
        </authorList>
    </citation>
    <scope>NUCLEOTIDE SEQUENCE</scope>
    <source>
        <strain evidence="1">MA3014</strain>
    </source>
</reference>
<dbReference type="Proteomes" id="UP000199428">
    <property type="component" value="Unassembled WGS sequence"/>
</dbReference>
<organism evidence="2 3">
    <name type="scientific">Pseudobutyrivibrio xylanivorans</name>
    <dbReference type="NCBI Taxonomy" id="185007"/>
    <lineage>
        <taxon>Bacteria</taxon>
        <taxon>Bacillati</taxon>
        <taxon>Bacillota</taxon>
        <taxon>Clostridia</taxon>
        <taxon>Lachnospirales</taxon>
        <taxon>Lachnospiraceae</taxon>
        <taxon>Pseudobutyrivibrio</taxon>
    </lineage>
</organism>
<dbReference type="KEGG" id="pxv:FXF36_01570"/>
<dbReference type="EMBL" id="FMWK01000002">
    <property type="protein sequence ID" value="SCZ76732.1"/>
    <property type="molecule type" value="Genomic_DNA"/>
</dbReference>
<reference evidence="4" key="4">
    <citation type="submission" date="2019-08" db="EMBL/GenBank/DDBJ databases">
        <title>Complete Genome Sequence of the Polysaccharide-Degrading Rumen Bacterium Pseudobutyrivibrio xylanivorans MA3014.</title>
        <authorList>
            <person name="Palevich N."/>
            <person name="Maclean P.H."/>
            <person name="Kelly W.J."/>
            <person name="Leahy S.C."/>
            <person name="Rakonjac J."/>
            <person name="Attwood G.T."/>
        </authorList>
    </citation>
    <scope>NUCLEOTIDE SEQUENCE [LARGE SCALE GENOMIC DNA]</scope>
    <source>
        <strain evidence="4">MA3014</strain>
    </source>
</reference>
<name>A0A1G5RRP1_PSEXY</name>
<evidence type="ECO:0000313" key="4">
    <source>
        <dbReference type="Proteomes" id="UP000327030"/>
    </source>
</evidence>
<reference evidence="2 3" key="1">
    <citation type="submission" date="2016-10" db="EMBL/GenBank/DDBJ databases">
        <authorList>
            <person name="de Groot N.N."/>
        </authorList>
    </citation>
    <scope>NUCLEOTIDE SEQUENCE [LARGE SCALE GENOMIC DNA]</scope>
    <source>
        <strain evidence="2 3">DSM 10317</strain>
    </source>
</reference>
<protein>
    <submittedName>
        <fullName evidence="1">DUF3791 domain-containing protein</fullName>
    </submittedName>
</protein>
<dbReference type="Proteomes" id="UP000327030">
    <property type="component" value="Chromosome 1"/>
</dbReference>
<dbReference type="RefSeq" id="WP_028248494.1">
    <property type="nucleotide sequence ID" value="NZ_CP043028.1"/>
</dbReference>
<dbReference type="EMBL" id="CP043028">
    <property type="protein sequence ID" value="QFJ53648.1"/>
    <property type="molecule type" value="Genomic_DNA"/>
</dbReference>
<evidence type="ECO:0000313" key="3">
    <source>
        <dbReference type="Proteomes" id="UP000199428"/>
    </source>
</evidence>
<sequence length="71" mass="8193">MNQESFSFVIYMIHACANKWGKLPSEVYTMLSSVDCINNYLVKHFDIIHTQSTSYVIDDITDYLNARGVKI</sequence>
<dbReference type="OrthoDB" id="361365at2"/>